<dbReference type="EMBL" id="RKMF01000012">
    <property type="protein sequence ID" value="ROZ62478.1"/>
    <property type="molecule type" value="Genomic_DNA"/>
</dbReference>
<dbReference type="Proteomes" id="UP000270616">
    <property type="component" value="Unassembled WGS sequence"/>
</dbReference>
<comment type="caution">
    <text evidence="2">The sequence shown here is derived from an EMBL/GenBank/DDBJ whole genome shotgun (WGS) entry which is preliminary data.</text>
</comment>
<gene>
    <name evidence="2" type="ORF">EDL96_09825</name>
</gene>
<proteinExistence type="predicted"/>
<evidence type="ECO:0000256" key="1">
    <source>
        <dbReference type="SAM" id="MobiDB-lite"/>
    </source>
</evidence>
<evidence type="ECO:0000313" key="3">
    <source>
        <dbReference type="Proteomes" id="UP000270616"/>
    </source>
</evidence>
<sequence>MPTTIQKAETALSDAQQAVETWEGQARDAQQRIAQLEADGGAAILAAQSASDIAAQINTATIEANALESAAAEARKQVTVKARELLGLFADDAEKRASSARDAALAHEQDAVADLDKSMLAEIERGK</sequence>
<evidence type="ECO:0000313" key="2">
    <source>
        <dbReference type="EMBL" id="ROZ62478.1"/>
    </source>
</evidence>
<feature type="region of interest" description="Disordered" evidence="1">
    <location>
        <begin position="1"/>
        <end position="24"/>
    </location>
</feature>
<accession>A0A3N4A9X8</accession>
<name>A0A3N4A9X8_9MICC</name>
<reference evidence="2 3" key="1">
    <citation type="submission" date="2018-10" db="EMBL/GenBank/DDBJ databases">
        <title>Kocuria sp. M5W7-7, whole genome shotgun sequence.</title>
        <authorList>
            <person name="Tuo L."/>
        </authorList>
    </citation>
    <scope>NUCLEOTIDE SEQUENCE [LARGE SCALE GENOMIC DNA]</scope>
    <source>
        <strain evidence="2 3">M5W7-7</strain>
    </source>
</reference>
<dbReference type="AlphaFoldDB" id="A0A3N4A9X8"/>
<organism evidence="2 3">
    <name type="scientific">Kocuria soli</name>
    <dbReference type="NCBI Taxonomy" id="2485125"/>
    <lineage>
        <taxon>Bacteria</taxon>
        <taxon>Bacillati</taxon>
        <taxon>Actinomycetota</taxon>
        <taxon>Actinomycetes</taxon>
        <taxon>Micrococcales</taxon>
        <taxon>Micrococcaceae</taxon>
        <taxon>Kocuria</taxon>
    </lineage>
</organism>
<feature type="compositionally biased region" description="Polar residues" evidence="1">
    <location>
        <begin position="1"/>
        <end position="19"/>
    </location>
</feature>
<protein>
    <submittedName>
        <fullName evidence="2">Uncharacterized protein</fullName>
    </submittedName>
</protein>
<dbReference type="RefSeq" id="WP_123825659.1">
    <property type="nucleotide sequence ID" value="NZ_RKMF01000012.1"/>
</dbReference>
<keyword evidence="3" id="KW-1185">Reference proteome</keyword>